<evidence type="ECO:0000256" key="1">
    <source>
        <dbReference type="ARBA" id="ARBA00022679"/>
    </source>
</evidence>
<name>A0A059XCW0_IRIHO</name>
<protein>
    <submittedName>
        <fullName evidence="4">Malonyltransferase</fullName>
    </submittedName>
</protein>
<dbReference type="GO" id="GO:0016747">
    <property type="term" value="F:acyltransferase activity, transferring groups other than amino-acyl groups"/>
    <property type="evidence" value="ECO:0007669"/>
    <property type="project" value="UniProtKB-ARBA"/>
</dbReference>
<evidence type="ECO:0000256" key="3">
    <source>
        <dbReference type="SAM" id="MobiDB-lite"/>
    </source>
</evidence>
<keyword evidence="1 4" id="KW-0808">Transferase</keyword>
<proteinExistence type="evidence at transcript level"/>
<organism evidence="4">
    <name type="scientific">Iris hollandica</name>
    <name type="common">Dutch iris</name>
    <name type="synonym">Iris tingitana x Iris xiphium</name>
    <dbReference type="NCBI Taxonomy" id="35876"/>
    <lineage>
        <taxon>Eukaryota</taxon>
        <taxon>Viridiplantae</taxon>
        <taxon>Streptophyta</taxon>
        <taxon>Embryophyta</taxon>
        <taxon>Tracheophyta</taxon>
        <taxon>Spermatophyta</taxon>
        <taxon>Magnoliopsida</taxon>
        <taxon>Liliopsida</taxon>
        <taxon>Asparagales</taxon>
        <taxon>Iridaceae</taxon>
        <taxon>Iridoideae</taxon>
        <taxon>Irideae</taxon>
        <taxon>Iris</taxon>
    </lineage>
</organism>
<dbReference type="InterPro" id="IPR023213">
    <property type="entry name" value="CAT-like_dom_sf"/>
</dbReference>
<dbReference type="PANTHER" id="PTHR31625">
    <property type="match status" value="1"/>
</dbReference>
<dbReference type="AlphaFoldDB" id="A0A059XCW0"/>
<evidence type="ECO:0000256" key="2">
    <source>
        <dbReference type="ARBA" id="ARBA00023315"/>
    </source>
</evidence>
<dbReference type="EMBL" id="KJ562358">
    <property type="protein sequence ID" value="AIA22175.1"/>
    <property type="molecule type" value="mRNA"/>
</dbReference>
<reference evidence="4" key="1">
    <citation type="submission" date="2014-03" db="EMBL/GenBank/DDBJ databases">
        <authorList>
            <person name="Akaiwa Y."/>
            <person name="Nozaki T."/>
            <person name="Yabuya T."/>
        </authorList>
    </citation>
    <scope>NUCLEOTIDE SEQUENCE</scope>
</reference>
<dbReference type="Pfam" id="PF02458">
    <property type="entry name" value="Transferase"/>
    <property type="match status" value="1"/>
</dbReference>
<dbReference type="SUPFAM" id="SSF52777">
    <property type="entry name" value="CoA-dependent acyltransferases"/>
    <property type="match status" value="1"/>
</dbReference>
<keyword evidence="2" id="KW-0012">Acyltransferase</keyword>
<sequence length="460" mass="48949">MACHESTRVLEHCRISPWPASATEAGPLPLTFFDLLWLRRDDLVERLFLYPFPHTSPATTATFTESYLPSLKSALSLTLRHFYPLAGRVRPTPGSSHRYELHYTEGDSVLLTVAETDLDLLDLAGSHARESYKFRPLVPPLPPEHPSDGGGGGGVGRPLLAVQVTVFPHRGIGVGITIHHVACDGAGFTHFVKSWASSSKSGGHFPLVVGDAPSFDRSVIADPCNLYALFLGDGNTASAPPAAFAAAPLGQLVRATFTLGPDHIQGLKATAAVGKKDGHSSSFHCSTFVVTCAFMWACIAKARGISSCRADTKAHFGFMADWRKRLQPPVPDAYFGNCVEMCPVEVEVGDLVQGDGVAVAAEAIGRVIQGLTRGVSECLAGFREKFLTVVASGCPVLGAISSPKFKVYDVDFGWGRPLKVEVVSLGAGAICLSDSGEVRGGVEVGVVLPKHEMEALATQF</sequence>
<dbReference type="Gene3D" id="3.30.559.10">
    <property type="entry name" value="Chloramphenicol acetyltransferase-like domain"/>
    <property type="match status" value="2"/>
</dbReference>
<evidence type="ECO:0000313" key="4">
    <source>
        <dbReference type="EMBL" id="AIA22175.1"/>
    </source>
</evidence>
<dbReference type="InterPro" id="IPR051504">
    <property type="entry name" value="Plant_metabolite_acyltrans"/>
</dbReference>
<accession>A0A059XCW0</accession>
<feature type="region of interest" description="Disordered" evidence="3">
    <location>
        <begin position="135"/>
        <end position="154"/>
    </location>
</feature>